<feature type="compositionally biased region" description="Polar residues" evidence="2">
    <location>
        <begin position="337"/>
        <end position="349"/>
    </location>
</feature>
<dbReference type="InterPro" id="IPR036570">
    <property type="entry name" value="HORMA_dom_sf"/>
</dbReference>
<evidence type="ECO:0000256" key="2">
    <source>
        <dbReference type="SAM" id="MobiDB-lite"/>
    </source>
</evidence>
<organism evidence="4 5">
    <name type="scientific">Asparagus officinalis</name>
    <name type="common">Garden asparagus</name>
    <dbReference type="NCBI Taxonomy" id="4686"/>
    <lineage>
        <taxon>Eukaryota</taxon>
        <taxon>Viridiplantae</taxon>
        <taxon>Streptophyta</taxon>
        <taxon>Embryophyta</taxon>
        <taxon>Tracheophyta</taxon>
        <taxon>Spermatophyta</taxon>
        <taxon>Magnoliopsida</taxon>
        <taxon>Liliopsida</taxon>
        <taxon>Asparagales</taxon>
        <taxon>Asparagaceae</taxon>
        <taxon>Asparagoideae</taxon>
        <taxon>Asparagus</taxon>
    </lineage>
</organism>
<feature type="compositionally biased region" description="Pro residues" evidence="2">
    <location>
        <begin position="362"/>
        <end position="377"/>
    </location>
</feature>
<reference evidence="5" key="1">
    <citation type="journal article" date="2017" name="Nat. Commun.">
        <title>The asparagus genome sheds light on the origin and evolution of a young Y chromosome.</title>
        <authorList>
            <person name="Harkess A."/>
            <person name="Zhou J."/>
            <person name="Xu C."/>
            <person name="Bowers J.E."/>
            <person name="Van der Hulst R."/>
            <person name="Ayyampalayam S."/>
            <person name="Mercati F."/>
            <person name="Riccardi P."/>
            <person name="McKain M.R."/>
            <person name="Kakrana A."/>
            <person name="Tang H."/>
            <person name="Ray J."/>
            <person name="Groenendijk J."/>
            <person name="Arikit S."/>
            <person name="Mathioni S.M."/>
            <person name="Nakano M."/>
            <person name="Shan H."/>
            <person name="Telgmann-Rauber A."/>
            <person name="Kanno A."/>
            <person name="Yue Z."/>
            <person name="Chen H."/>
            <person name="Li W."/>
            <person name="Chen Y."/>
            <person name="Xu X."/>
            <person name="Zhang Y."/>
            <person name="Luo S."/>
            <person name="Chen H."/>
            <person name="Gao J."/>
            <person name="Mao Z."/>
            <person name="Pires J.C."/>
            <person name="Luo M."/>
            <person name="Kudrna D."/>
            <person name="Wing R.A."/>
            <person name="Meyers B.C."/>
            <person name="Yi K."/>
            <person name="Kong H."/>
            <person name="Lavrijsen P."/>
            <person name="Sunseri F."/>
            <person name="Falavigna A."/>
            <person name="Ye Y."/>
            <person name="Leebens-Mack J.H."/>
            <person name="Chen G."/>
        </authorList>
    </citation>
    <scope>NUCLEOTIDE SEQUENCE [LARGE SCALE GENOMIC DNA]</scope>
    <source>
        <strain evidence="5">cv. DH0086</strain>
    </source>
</reference>
<dbReference type="Gramene" id="ONK77535">
    <property type="protein sequence ID" value="ONK77535"/>
    <property type="gene ID" value="A4U43_C02F7580"/>
</dbReference>
<gene>
    <name evidence="4" type="ORF">A4U43_C02F7580</name>
</gene>
<dbReference type="GO" id="GO:0000407">
    <property type="term" value="C:phagophore assembly site"/>
    <property type="evidence" value="ECO:0007669"/>
    <property type="project" value="TreeGrafter"/>
</dbReference>
<dbReference type="GO" id="GO:0034497">
    <property type="term" value="P:protein localization to phagophore assembly site"/>
    <property type="evidence" value="ECO:0007669"/>
    <property type="project" value="TreeGrafter"/>
</dbReference>
<feature type="region of interest" description="Disordered" evidence="2">
    <location>
        <begin position="297"/>
        <end position="389"/>
    </location>
</feature>
<accession>A0A5P1FGN5</accession>
<feature type="domain" description="Autophagy-related protein 13 N-terminal" evidence="3">
    <location>
        <begin position="19"/>
        <end position="242"/>
    </location>
</feature>
<keyword evidence="5" id="KW-1185">Reference proteome</keyword>
<evidence type="ECO:0000313" key="5">
    <source>
        <dbReference type="Proteomes" id="UP000243459"/>
    </source>
</evidence>
<feature type="compositionally biased region" description="Low complexity" evidence="2">
    <location>
        <begin position="419"/>
        <end position="430"/>
    </location>
</feature>
<keyword evidence="1" id="KW-0072">Autophagy</keyword>
<feature type="compositionally biased region" description="Low complexity" evidence="2">
    <location>
        <begin position="143"/>
        <end position="155"/>
    </location>
</feature>
<dbReference type="AlphaFoldDB" id="A0A5P1FGN5"/>
<dbReference type="Pfam" id="PF10033">
    <property type="entry name" value="ATG13"/>
    <property type="match status" value="1"/>
</dbReference>
<protein>
    <recommendedName>
        <fullName evidence="3">Autophagy-related protein 13 N-terminal domain-containing protein</fullName>
    </recommendedName>
</protein>
<dbReference type="OMA" id="ETWNNNI"/>
<sequence>MASSPSSSASEPAIIEQVITEFFAKSLHIILESRSPYVSSRNYSADLFTSSPSSSSSSSSGRPRDKWFNLALRDCPAALENFDLWRQSNLEPLVVDIILARRRTGHDEFLPSNRSEKTVERWVVQYESRKSSNIPREVHSSSKRSGSSSHSSEIPSMYKKTYKRTIVMLRSLYSTVRLLPAYKVFRDLNSSGRICTLSLSHKISSFVEPFTRAEEADMKQFNFVPVDTPCGRLSLSVSYLPSLDDVSSEPSTPISTQFIPDYVGSPTTDPLKRLHSLPSTGSLPTYISFTRRHSWSNDHGPPSVSASPSPTYSDSRALNSTPSAGLPPRVHPHDHSPSTCPASHDSSLSAHKKNTSFDEYWPSPPYSPSSSPSPPTHLPGSHLQSSLLRAESAPVSIPLPRLGMNSGLVTQGLPPSPSPKSGKAGFSSKANLLRAQVTTASASQTSPESRLQLKKGSGNLHSGMTLQKILYSGKDEVGNLSGQKLSSCSSPRIPSGSSSRFSFLDEFDDPELACPFAADDEDLVDPYRAGPADADENLASGQLVPVRSSDAVIGALVRMLKSAAPLRPDLPNPLTSSQTLKEGDKDVGAEKLNIASGPVTASGLLRSMTAADALKELKNYKQMKESFLKQGGLQSLNVQQEEIPGSQGSSEI</sequence>
<dbReference type="PANTHER" id="PTHR13430:SF15">
    <property type="entry name" value="AUTOPHAGY-RELATED PROTEIN 13B"/>
    <property type="match status" value="1"/>
</dbReference>
<dbReference type="InterPro" id="IPR018731">
    <property type="entry name" value="Atg13_N"/>
</dbReference>
<feature type="compositionally biased region" description="Polar residues" evidence="2">
    <location>
        <begin position="436"/>
        <end position="449"/>
    </location>
</feature>
<dbReference type="PANTHER" id="PTHR13430">
    <property type="match status" value="1"/>
</dbReference>
<feature type="region of interest" description="Disordered" evidence="2">
    <location>
        <begin position="133"/>
        <end position="155"/>
    </location>
</feature>
<proteinExistence type="predicted"/>
<feature type="compositionally biased region" description="Polar residues" evidence="2">
    <location>
        <begin position="304"/>
        <end position="323"/>
    </location>
</feature>
<evidence type="ECO:0000256" key="1">
    <source>
        <dbReference type="ARBA" id="ARBA00023006"/>
    </source>
</evidence>
<dbReference type="GO" id="GO:0000423">
    <property type="term" value="P:mitophagy"/>
    <property type="evidence" value="ECO:0007669"/>
    <property type="project" value="TreeGrafter"/>
</dbReference>
<dbReference type="OrthoDB" id="70161at2759"/>
<feature type="region of interest" description="Disordered" evidence="2">
    <location>
        <begin position="406"/>
        <end position="459"/>
    </location>
</feature>
<dbReference type="InterPro" id="IPR040182">
    <property type="entry name" value="ATG13"/>
</dbReference>
<dbReference type="Proteomes" id="UP000243459">
    <property type="component" value="Chromosome 2"/>
</dbReference>
<evidence type="ECO:0000313" key="4">
    <source>
        <dbReference type="EMBL" id="ONK77535.1"/>
    </source>
</evidence>
<dbReference type="GO" id="GO:0005829">
    <property type="term" value="C:cytosol"/>
    <property type="evidence" value="ECO:0007669"/>
    <property type="project" value="TreeGrafter"/>
</dbReference>
<dbReference type="EMBL" id="CM007382">
    <property type="protein sequence ID" value="ONK77535.1"/>
    <property type="molecule type" value="Genomic_DNA"/>
</dbReference>
<dbReference type="Gene3D" id="3.30.900.10">
    <property type="entry name" value="HORMA domain"/>
    <property type="match status" value="1"/>
</dbReference>
<dbReference type="GO" id="GO:1990316">
    <property type="term" value="C:Atg1/ULK1 kinase complex"/>
    <property type="evidence" value="ECO:0007669"/>
    <property type="project" value="InterPro"/>
</dbReference>
<evidence type="ECO:0000259" key="3">
    <source>
        <dbReference type="Pfam" id="PF10033"/>
    </source>
</evidence>
<dbReference type="GO" id="GO:0034727">
    <property type="term" value="P:piecemeal microautophagy of the nucleus"/>
    <property type="evidence" value="ECO:0007669"/>
    <property type="project" value="TreeGrafter"/>
</dbReference>
<name>A0A5P1FGN5_ASPOF</name>